<dbReference type="Proteomes" id="UP000443582">
    <property type="component" value="Unassembled WGS sequence"/>
</dbReference>
<dbReference type="EMBL" id="QDKL01000001">
    <property type="protein sequence ID" value="RZF22498.1"/>
    <property type="molecule type" value="Genomic_DNA"/>
</dbReference>
<dbReference type="InterPro" id="IPR052037">
    <property type="entry name" value="LPS_export_LptA"/>
</dbReference>
<proteinExistence type="predicted"/>
<reference evidence="4" key="1">
    <citation type="journal article" date="2019" name="Int. J. Syst. Evol. Microbiol.">
        <title>Halobacteriovorax valvorus sp. nov., a novel prokaryotic predator isolated from coastal seawater of China.</title>
        <authorList>
            <person name="Chen M.-X."/>
        </authorList>
    </citation>
    <scope>NUCLEOTIDE SEQUENCE [LARGE SCALE GENOMIC DNA]</scope>
    <source>
        <strain evidence="4">BL9</strain>
    </source>
</reference>
<dbReference type="Pfam" id="PF03968">
    <property type="entry name" value="LptD_N"/>
    <property type="match status" value="1"/>
</dbReference>
<comment type="caution">
    <text evidence="3">The sequence shown here is derived from an EMBL/GenBank/DDBJ whole genome shotgun (WGS) entry which is preliminary data.</text>
</comment>
<protein>
    <recommendedName>
        <fullName evidence="2">Organic solvent tolerance-like N-terminal domain-containing protein</fullName>
    </recommendedName>
</protein>
<dbReference type="InterPro" id="IPR010664">
    <property type="entry name" value="LipoPS_assembly_LptC-rel"/>
</dbReference>
<gene>
    <name evidence="3" type="ORF">DAY19_01630</name>
</gene>
<keyword evidence="1" id="KW-0732">Signal</keyword>
<dbReference type="Pfam" id="PF06835">
    <property type="entry name" value="LptC"/>
    <property type="match status" value="1"/>
</dbReference>
<name>A0ABY0IHR8_9BACT</name>
<accession>A0ABY0IHR8</accession>
<evidence type="ECO:0000259" key="2">
    <source>
        <dbReference type="Pfam" id="PF03968"/>
    </source>
</evidence>
<dbReference type="Gene3D" id="2.60.450.10">
    <property type="entry name" value="Lipopolysaccharide (LPS) transport protein A like domain"/>
    <property type="match status" value="2"/>
</dbReference>
<dbReference type="PANTHER" id="PTHR36504:SF1">
    <property type="entry name" value="LIPOPOLYSACCHARIDE EXPORT SYSTEM PROTEIN LPTA"/>
    <property type="match status" value="1"/>
</dbReference>
<sequence>MSIWLFLFGIFASTYMGLFVTYNTTGIDESMNELLDQDVYSYFKNVKYFKMSDKQGRYHLDAAEVSQNLTTNVLILTEPSGVLINDYQSQPMYYDAYTGVINVNKKYLSLRGNVILRDPNIRIESDSMTYSDNSQMVNFQGNAKSSSKNFDAAYEIEVGADNLSYNLSNELVRYDGNVKGKVSRTRAYEDDIKFEANSIVVDKSKRNANLSGNVKFLKSQLVASARNGEIYLDNYNKKLKYYALYDDVVIEETVSPKGQPPFKRKAFSERLEGFMAEEKIVLLGLPRVYQKKDLLRGNTIVLRRDIETIEVDDANTNFKIR</sequence>
<evidence type="ECO:0000256" key="1">
    <source>
        <dbReference type="ARBA" id="ARBA00022729"/>
    </source>
</evidence>
<dbReference type="PANTHER" id="PTHR36504">
    <property type="entry name" value="LIPOPOLYSACCHARIDE EXPORT SYSTEM PROTEIN LPTA"/>
    <property type="match status" value="1"/>
</dbReference>
<feature type="domain" description="Organic solvent tolerance-like N-terminal" evidence="2">
    <location>
        <begin position="195"/>
        <end position="304"/>
    </location>
</feature>
<dbReference type="InterPro" id="IPR005653">
    <property type="entry name" value="OstA-like_N"/>
</dbReference>
<evidence type="ECO:0000313" key="3">
    <source>
        <dbReference type="EMBL" id="RZF22498.1"/>
    </source>
</evidence>
<evidence type="ECO:0000313" key="4">
    <source>
        <dbReference type="Proteomes" id="UP000443582"/>
    </source>
</evidence>
<keyword evidence="4" id="KW-1185">Reference proteome</keyword>
<organism evidence="3 4">
    <name type="scientific">Halobacteriovorax vibrionivorans</name>
    <dbReference type="NCBI Taxonomy" id="2152716"/>
    <lineage>
        <taxon>Bacteria</taxon>
        <taxon>Pseudomonadati</taxon>
        <taxon>Bdellovibrionota</taxon>
        <taxon>Bacteriovoracia</taxon>
        <taxon>Bacteriovoracales</taxon>
        <taxon>Halobacteriovoraceae</taxon>
        <taxon>Halobacteriovorax</taxon>
    </lineage>
</organism>
<dbReference type="RefSeq" id="WP_114705443.1">
    <property type="nucleotide sequence ID" value="NZ_QDKL01000001.1"/>
</dbReference>